<protein>
    <submittedName>
        <fullName evidence="1">Uncharacterized protein</fullName>
    </submittedName>
</protein>
<organism evidence="1 2">
    <name type="scientific">Streptomyces rubradiris</name>
    <name type="common">Streptomyces achromogenes subsp. rubradiris</name>
    <dbReference type="NCBI Taxonomy" id="285531"/>
    <lineage>
        <taxon>Bacteria</taxon>
        <taxon>Bacillati</taxon>
        <taxon>Actinomycetota</taxon>
        <taxon>Actinomycetes</taxon>
        <taxon>Kitasatosporales</taxon>
        <taxon>Streptomycetaceae</taxon>
        <taxon>Streptomyces</taxon>
    </lineage>
</organism>
<dbReference type="Proteomes" id="UP000646738">
    <property type="component" value="Unassembled WGS sequence"/>
</dbReference>
<proteinExistence type="predicted"/>
<gene>
    <name evidence="1" type="ORF">Srubr_24030</name>
</gene>
<reference evidence="2" key="1">
    <citation type="submission" date="2023-07" db="EMBL/GenBank/DDBJ databases">
        <title>Whole genome shotgun sequence of Streptomyces achromogenes subsp. rubradiris NBRC 14000.</title>
        <authorList>
            <person name="Komaki H."/>
            <person name="Tamura T."/>
        </authorList>
    </citation>
    <scope>NUCLEOTIDE SEQUENCE [LARGE SCALE GENOMIC DNA]</scope>
    <source>
        <strain evidence="2">NBRC 14000</strain>
    </source>
</reference>
<keyword evidence="2" id="KW-1185">Reference proteome</keyword>
<accession>A0ABQ3R9Q6</accession>
<evidence type="ECO:0000313" key="2">
    <source>
        <dbReference type="Proteomes" id="UP000646738"/>
    </source>
</evidence>
<evidence type="ECO:0000313" key="1">
    <source>
        <dbReference type="EMBL" id="GHI52557.1"/>
    </source>
</evidence>
<name>A0ABQ3R9Q6_STRRR</name>
<sequence>MRRAWPRAIWRPTPIAKPSMPAMVPYTSVMSSIQASASSPPENSTRATPPERISHVTVAVALSIADTDPPSYLRGSWIVMQEGLIAIRHSNSALHMAFVENALPGQVD</sequence>
<comment type="caution">
    <text evidence="1">The sequence shown here is derived from an EMBL/GenBank/DDBJ whole genome shotgun (WGS) entry which is preliminary data.</text>
</comment>
<dbReference type="EMBL" id="BNEA01000007">
    <property type="protein sequence ID" value="GHI52557.1"/>
    <property type="molecule type" value="Genomic_DNA"/>
</dbReference>